<evidence type="ECO:0000313" key="2">
    <source>
        <dbReference type="Proteomes" id="UP000500767"/>
    </source>
</evidence>
<keyword evidence="2" id="KW-1185">Reference proteome</keyword>
<dbReference type="KEGG" id="lck:HN018_01930"/>
<organism evidence="1 2">
    <name type="scientific">Lichenicola cladoniae</name>
    <dbReference type="NCBI Taxonomy" id="1484109"/>
    <lineage>
        <taxon>Bacteria</taxon>
        <taxon>Pseudomonadati</taxon>
        <taxon>Pseudomonadota</taxon>
        <taxon>Alphaproteobacteria</taxon>
        <taxon>Acetobacterales</taxon>
        <taxon>Acetobacteraceae</taxon>
        <taxon>Lichenicola</taxon>
    </lineage>
</organism>
<reference evidence="1 2" key="1">
    <citation type="journal article" date="2014" name="World J. Microbiol. Biotechnol.">
        <title>Biodiversity and physiological characteristics of Antarctic and Arctic lichens-associated bacteria.</title>
        <authorList>
            <person name="Lee Y.M."/>
            <person name="Kim E.H."/>
            <person name="Lee H.K."/>
            <person name="Hong S.G."/>
        </authorList>
    </citation>
    <scope>NUCLEOTIDE SEQUENCE [LARGE SCALE GENOMIC DNA]</scope>
    <source>
        <strain evidence="1 2">PAMC 26569</strain>
    </source>
</reference>
<gene>
    <name evidence="1" type="ORF">HN018_01930</name>
</gene>
<protein>
    <submittedName>
        <fullName evidence="1">Uncharacterized protein</fullName>
    </submittedName>
</protein>
<accession>A0A6M8HHW5</accession>
<dbReference type="AlphaFoldDB" id="A0A6M8HHW5"/>
<dbReference type="RefSeq" id="WP_171836098.1">
    <property type="nucleotide sequence ID" value="NZ_CP053708.1"/>
</dbReference>
<dbReference type="EMBL" id="CP053708">
    <property type="protein sequence ID" value="QKE88969.1"/>
    <property type="molecule type" value="Genomic_DNA"/>
</dbReference>
<dbReference type="Proteomes" id="UP000500767">
    <property type="component" value="Chromosome"/>
</dbReference>
<name>A0A6M8HHW5_9PROT</name>
<sequence length="78" mass="8916">MLARHLPRQARYLAETMLTIGNRIGNHESVVGGYLTLSMVHEQIGAFEQALGCFRQYHVLQAQFAAEIVKSFELLERR</sequence>
<evidence type="ECO:0000313" key="1">
    <source>
        <dbReference type="EMBL" id="QKE88969.1"/>
    </source>
</evidence>
<proteinExistence type="predicted"/>